<name>A0A4C1U7R2_EUMVA</name>
<protein>
    <submittedName>
        <fullName evidence="2">Uncharacterized protein</fullName>
    </submittedName>
</protein>
<accession>A0A4C1U7R2</accession>
<dbReference type="Proteomes" id="UP000299102">
    <property type="component" value="Unassembled WGS sequence"/>
</dbReference>
<feature type="compositionally biased region" description="Low complexity" evidence="1">
    <location>
        <begin position="48"/>
        <end position="58"/>
    </location>
</feature>
<evidence type="ECO:0000256" key="1">
    <source>
        <dbReference type="SAM" id="MobiDB-lite"/>
    </source>
</evidence>
<feature type="compositionally biased region" description="Basic and acidic residues" evidence="1">
    <location>
        <begin position="1"/>
        <end position="12"/>
    </location>
</feature>
<evidence type="ECO:0000313" key="2">
    <source>
        <dbReference type="EMBL" id="GBP22453.1"/>
    </source>
</evidence>
<comment type="caution">
    <text evidence="2">The sequence shown here is derived from an EMBL/GenBank/DDBJ whole genome shotgun (WGS) entry which is preliminary data.</text>
</comment>
<organism evidence="2 3">
    <name type="scientific">Eumeta variegata</name>
    <name type="common">Bagworm moth</name>
    <name type="synonym">Eumeta japonica</name>
    <dbReference type="NCBI Taxonomy" id="151549"/>
    <lineage>
        <taxon>Eukaryota</taxon>
        <taxon>Metazoa</taxon>
        <taxon>Ecdysozoa</taxon>
        <taxon>Arthropoda</taxon>
        <taxon>Hexapoda</taxon>
        <taxon>Insecta</taxon>
        <taxon>Pterygota</taxon>
        <taxon>Neoptera</taxon>
        <taxon>Endopterygota</taxon>
        <taxon>Lepidoptera</taxon>
        <taxon>Glossata</taxon>
        <taxon>Ditrysia</taxon>
        <taxon>Tineoidea</taxon>
        <taxon>Psychidae</taxon>
        <taxon>Oiketicinae</taxon>
        <taxon>Eumeta</taxon>
    </lineage>
</organism>
<feature type="region of interest" description="Disordered" evidence="1">
    <location>
        <begin position="1"/>
        <end position="90"/>
    </location>
</feature>
<evidence type="ECO:0000313" key="3">
    <source>
        <dbReference type="Proteomes" id="UP000299102"/>
    </source>
</evidence>
<reference evidence="2 3" key="1">
    <citation type="journal article" date="2019" name="Commun. Biol.">
        <title>The bagworm genome reveals a unique fibroin gene that provides high tensile strength.</title>
        <authorList>
            <person name="Kono N."/>
            <person name="Nakamura H."/>
            <person name="Ohtoshi R."/>
            <person name="Tomita M."/>
            <person name="Numata K."/>
            <person name="Arakawa K."/>
        </authorList>
    </citation>
    <scope>NUCLEOTIDE SEQUENCE [LARGE SCALE GENOMIC DNA]</scope>
</reference>
<gene>
    <name evidence="2" type="ORF">EVAR_78629_1</name>
</gene>
<feature type="compositionally biased region" description="Basic and acidic residues" evidence="1">
    <location>
        <begin position="24"/>
        <end position="41"/>
    </location>
</feature>
<dbReference type="AlphaFoldDB" id="A0A4C1U7R2"/>
<dbReference type="EMBL" id="BGZK01000140">
    <property type="protein sequence ID" value="GBP22453.1"/>
    <property type="molecule type" value="Genomic_DNA"/>
</dbReference>
<keyword evidence="3" id="KW-1185">Reference proteome</keyword>
<sequence length="134" mass="14203">MSTGDRRAKDCIRPSGRRSGRGGPARESETRCDGTGRRESSFIHTRGATASAAMSAEAVGPFIFPGRGDSGRDRSNPTAARKRKRAAVGCATAPPAAANPSCYCPSRFDKKNCKSRTEGSIPKLSICILILFVV</sequence>
<proteinExistence type="predicted"/>